<gene>
    <name evidence="2" type="ORF">EI684_16765</name>
</gene>
<proteinExistence type="predicted"/>
<dbReference type="InterPro" id="IPR011704">
    <property type="entry name" value="ATPase_dyneun-rel_AAA"/>
</dbReference>
<evidence type="ECO:0000313" key="2">
    <source>
        <dbReference type="EMBL" id="RRR68988.1"/>
    </source>
</evidence>
<feature type="domain" description="ATPase dynein-related AAA" evidence="1">
    <location>
        <begin position="262"/>
        <end position="420"/>
    </location>
</feature>
<dbReference type="GO" id="GO:0005524">
    <property type="term" value="F:ATP binding"/>
    <property type="evidence" value="ECO:0007669"/>
    <property type="project" value="InterPro"/>
</dbReference>
<dbReference type="Gene3D" id="3.40.50.300">
    <property type="entry name" value="P-loop containing nucleotide triphosphate hydrolases"/>
    <property type="match status" value="1"/>
</dbReference>
<accession>A0A426TUN6</accession>
<evidence type="ECO:0000259" key="1">
    <source>
        <dbReference type="Pfam" id="PF07728"/>
    </source>
</evidence>
<comment type="caution">
    <text evidence="2">The sequence shown here is derived from an EMBL/GenBank/DDBJ whole genome shotgun (WGS) entry which is preliminary data.</text>
</comment>
<evidence type="ECO:0000313" key="3">
    <source>
        <dbReference type="Proteomes" id="UP000280307"/>
    </source>
</evidence>
<dbReference type="SUPFAM" id="SSF52540">
    <property type="entry name" value="P-loop containing nucleoside triphosphate hydrolases"/>
    <property type="match status" value="1"/>
</dbReference>
<name>A0A426TUN6_9CHLR</name>
<organism evidence="2 3">
    <name type="scientific">Candidatus Viridilinea halotolerans</name>
    <dbReference type="NCBI Taxonomy" id="2491704"/>
    <lineage>
        <taxon>Bacteria</taxon>
        <taxon>Bacillati</taxon>
        <taxon>Chloroflexota</taxon>
        <taxon>Chloroflexia</taxon>
        <taxon>Chloroflexales</taxon>
        <taxon>Chloroflexineae</taxon>
        <taxon>Oscillochloridaceae</taxon>
        <taxon>Candidatus Viridilinea</taxon>
    </lineage>
</organism>
<protein>
    <submittedName>
        <fullName evidence="2">GTPase</fullName>
    </submittedName>
</protein>
<dbReference type="GO" id="GO:0016887">
    <property type="term" value="F:ATP hydrolysis activity"/>
    <property type="evidence" value="ECO:0007669"/>
    <property type="project" value="InterPro"/>
</dbReference>
<dbReference type="InterPro" id="IPR027417">
    <property type="entry name" value="P-loop_NTPase"/>
</dbReference>
<sequence length="568" mass="62912">MAFSPEALAALHVPGVAERWHAVQAHLHPELAQLAEQVAAAAQTALPRQWVNYELSYKSQRSVQRGPGRREPIGDYWVAFDRPPRGAGVLVAVSAAEQAILVGLQLWGARKPALTRLWELARPVWTPLVERIAQHGQVRFAQRKLDPAAPEGFWIDHYLANSRAGYLWAGFVYPWDALPSDLTARLVADVLALLPLNEALMEQVEAQLPLGVALLREQPGSYALPGLPPVEVLIEQVRTRGFTINELTLRSYHLALQTRPLVILPGISGTGKTRLTRLYADAVYNIAPGRLNPYYLLVAVQPDWHNARDLLGYYNALTGSYHATPFLRFMLQAAADPQQPYYVCLDELNLARPEYYLAPLLSAMETSDGLLDLGTPVSEVPLVGGGFLQNPLRLPLNLRLTGTVNVDESTFVLSDKLLDRANVIALTDVDLAGFRANYPGPLDTQIWAVLVALHQSMTVAGHAFGYRTLGEILRFIEQAQGTLSPLQALDLQINQRILPRIRGEEGPRLRRLLNELLSQTLGCAVSVWQRAALVTAEQLAAAPYPESAARLRRMLERLDQEGFTDFYG</sequence>
<dbReference type="Pfam" id="PF07728">
    <property type="entry name" value="AAA_5"/>
    <property type="match status" value="1"/>
</dbReference>
<dbReference type="Proteomes" id="UP000280307">
    <property type="component" value="Unassembled WGS sequence"/>
</dbReference>
<reference evidence="2 3" key="1">
    <citation type="submission" date="2018-12" db="EMBL/GenBank/DDBJ databases">
        <title>Genome Sequence of Candidatus Viridilinea halotolerans isolated from saline sulfide-rich spring.</title>
        <authorList>
            <person name="Grouzdev D.S."/>
            <person name="Burganskaya E.I."/>
            <person name="Krutkina M.S."/>
            <person name="Sukhacheva M.V."/>
            <person name="Gorlenko V.M."/>
        </authorList>
    </citation>
    <scope>NUCLEOTIDE SEQUENCE [LARGE SCALE GENOMIC DNA]</scope>
    <source>
        <strain evidence="2">Chok-6</strain>
    </source>
</reference>
<dbReference type="AlphaFoldDB" id="A0A426TUN6"/>
<dbReference type="EMBL" id="RSAS01000678">
    <property type="protein sequence ID" value="RRR68988.1"/>
    <property type="molecule type" value="Genomic_DNA"/>
</dbReference>